<name>A0A0U3HYN5_9MICC</name>
<sequence length="223" mass="23521">MERMAGRTTPAPPRIRALELPDLGAGSGTPPRPFATYEALAFTGDDLTGTELTDVGFSACSFAELNAHELELTGTRLTDCRLSRLDVPTVTAACAALRHSLLERSRLGVLQCVEGTWDAVHVRGCKVGYLSLRGADARDVVFEDCVIGELDLAGARVERMAFPDSEVGALDVTGAALADVDLRGVDLPEITGPGDLRGTTVDALQLQLLAPQLAAHLGIDVEA</sequence>
<dbReference type="STRING" id="446860.AS188_10120"/>
<reference evidence="2 4" key="1">
    <citation type="submission" date="2015-11" db="EMBL/GenBank/DDBJ databases">
        <title>Complete Genome Sequence of Kocuria flava strain HO-9041.</title>
        <authorList>
            <person name="Zhou M."/>
            <person name="Dai J."/>
        </authorList>
    </citation>
    <scope>NUCLEOTIDE SEQUENCE [LARGE SCALE GENOMIC DNA]</scope>
    <source>
        <strain evidence="2 4">HO-9041</strain>
    </source>
</reference>
<dbReference type="Gene3D" id="2.160.20.80">
    <property type="entry name" value="E3 ubiquitin-protein ligase SopA"/>
    <property type="match status" value="1"/>
</dbReference>
<evidence type="ECO:0000313" key="5">
    <source>
        <dbReference type="Proteomes" id="UP000321155"/>
    </source>
</evidence>
<gene>
    <name evidence="2" type="ORF">AS188_10120</name>
    <name evidence="3" type="ORF">KFL01_08460</name>
</gene>
<dbReference type="EMBL" id="BJZR01000014">
    <property type="protein sequence ID" value="GEO91540.1"/>
    <property type="molecule type" value="Genomic_DNA"/>
</dbReference>
<evidence type="ECO:0000256" key="1">
    <source>
        <dbReference type="SAM" id="MobiDB-lite"/>
    </source>
</evidence>
<dbReference type="Proteomes" id="UP000057181">
    <property type="component" value="Chromosome"/>
</dbReference>
<dbReference type="SUPFAM" id="SSF141571">
    <property type="entry name" value="Pentapeptide repeat-like"/>
    <property type="match status" value="1"/>
</dbReference>
<protein>
    <recommendedName>
        <fullName evidence="6">Pentapeptide repeat-containing protein</fullName>
    </recommendedName>
</protein>
<organism evidence="2 4">
    <name type="scientific">Kocuria flava</name>
    <dbReference type="NCBI Taxonomy" id="446860"/>
    <lineage>
        <taxon>Bacteria</taxon>
        <taxon>Bacillati</taxon>
        <taxon>Actinomycetota</taxon>
        <taxon>Actinomycetes</taxon>
        <taxon>Micrococcales</taxon>
        <taxon>Micrococcaceae</taxon>
        <taxon>Kocuria</taxon>
    </lineage>
</organism>
<evidence type="ECO:0000313" key="4">
    <source>
        <dbReference type="Proteomes" id="UP000057181"/>
    </source>
</evidence>
<dbReference type="RefSeq" id="WP_058858744.1">
    <property type="nucleotide sequence ID" value="NZ_BJZR01000014.1"/>
</dbReference>
<accession>A0A0U3HYN5</accession>
<evidence type="ECO:0000313" key="3">
    <source>
        <dbReference type="EMBL" id="GEO91540.1"/>
    </source>
</evidence>
<dbReference type="EMBL" id="CP013254">
    <property type="protein sequence ID" value="ALU40039.1"/>
    <property type="molecule type" value="Genomic_DNA"/>
</dbReference>
<proteinExistence type="predicted"/>
<feature type="region of interest" description="Disordered" evidence="1">
    <location>
        <begin position="1"/>
        <end position="25"/>
    </location>
</feature>
<evidence type="ECO:0000313" key="2">
    <source>
        <dbReference type="EMBL" id="ALU40039.1"/>
    </source>
</evidence>
<dbReference type="Proteomes" id="UP000321155">
    <property type="component" value="Unassembled WGS sequence"/>
</dbReference>
<dbReference type="KEGG" id="kfv:AS188_10120"/>
<keyword evidence="5" id="KW-1185">Reference proteome</keyword>
<reference evidence="3 5" key="2">
    <citation type="submission" date="2019-07" db="EMBL/GenBank/DDBJ databases">
        <title>Whole genome shotgun sequence of Kocuria flava NBRC 107626.</title>
        <authorList>
            <person name="Hosoyama A."/>
            <person name="Uohara A."/>
            <person name="Ohji S."/>
            <person name="Ichikawa N."/>
        </authorList>
    </citation>
    <scope>NUCLEOTIDE SEQUENCE [LARGE SCALE GENOMIC DNA]</scope>
    <source>
        <strain evidence="3 5">NBRC 107626</strain>
    </source>
</reference>
<dbReference type="OrthoDB" id="2579959at2"/>
<dbReference type="AlphaFoldDB" id="A0A0U3HYN5"/>
<evidence type="ECO:0008006" key="6">
    <source>
        <dbReference type="Google" id="ProtNLM"/>
    </source>
</evidence>